<name>A0A0M3J869_ANISI</name>
<evidence type="ECO:0000313" key="4">
    <source>
        <dbReference type="WBParaSite" id="ASIM_0000377101-mRNA-1"/>
    </source>
</evidence>
<evidence type="ECO:0000313" key="3">
    <source>
        <dbReference type="Proteomes" id="UP000267096"/>
    </source>
</evidence>
<feature type="compositionally biased region" description="Polar residues" evidence="1">
    <location>
        <begin position="45"/>
        <end position="64"/>
    </location>
</feature>
<proteinExistence type="predicted"/>
<sequence>MGITREMLRQIPHQAASRMQKLFCCKRGTPSSDTLHVAADESAPNRSLNTTINDDANRNSNIAITDQGPVRARAQDQNQSPRTVNA</sequence>
<keyword evidence="3" id="KW-1185">Reference proteome</keyword>
<evidence type="ECO:0000256" key="1">
    <source>
        <dbReference type="SAM" id="MobiDB-lite"/>
    </source>
</evidence>
<feature type="region of interest" description="Disordered" evidence="1">
    <location>
        <begin position="45"/>
        <end position="86"/>
    </location>
</feature>
<organism evidence="4">
    <name type="scientific">Anisakis simplex</name>
    <name type="common">Herring worm</name>
    <dbReference type="NCBI Taxonomy" id="6269"/>
    <lineage>
        <taxon>Eukaryota</taxon>
        <taxon>Metazoa</taxon>
        <taxon>Ecdysozoa</taxon>
        <taxon>Nematoda</taxon>
        <taxon>Chromadorea</taxon>
        <taxon>Rhabditida</taxon>
        <taxon>Spirurina</taxon>
        <taxon>Ascaridomorpha</taxon>
        <taxon>Ascaridoidea</taxon>
        <taxon>Anisakidae</taxon>
        <taxon>Anisakis</taxon>
        <taxon>Anisakis simplex complex</taxon>
    </lineage>
</organism>
<gene>
    <name evidence="2" type="ORF">ASIM_LOCUS3602</name>
</gene>
<accession>A0A0M3J869</accession>
<dbReference type="AlphaFoldDB" id="A0A0M3J869"/>
<dbReference type="Proteomes" id="UP000267096">
    <property type="component" value="Unassembled WGS sequence"/>
</dbReference>
<evidence type="ECO:0000313" key="2">
    <source>
        <dbReference type="EMBL" id="VDK21963.1"/>
    </source>
</evidence>
<protein>
    <submittedName>
        <fullName evidence="2 4">Uncharacterized protein</fullName>
    </submittedName>
</protein>
<reference evidence="2 3" key="2">
    <citation type="submission" date="2018-11" db="EMBL/GenBank/DDBJ databases">
        <authorList>
            <consortium name="Pathogen Informatics"/>
        </authorList>
    </citation>
    <scope>NUCLEOTIDE SEQUENCE [LARGE SCALE GENOMIC DNA]</scope>
</reference>
<reference evidence="4" key="1">
    <citation type="submission" date="2017-02" db="UniProtKB">
        <authorList>
            <consortium name="WormBaseParasite"/>
        </authorList>
    </citation>
    <scope>IDENTIFICATION</scope>
</reference>
<dbReference type="EMBL" id="UYRR01005708">
    <property type="protein sequence ID" value="VDK21963.1"/>
    <property type="molecule type" value="Genomic_DNA"/>
</dbReference>
<feature type="compositionally biased region" description="Polar residues" evidence="1">
    <location>
        <begin position="75"/>
        <end position="86"/>
    </location>
</feature>
<dbReference type="WBParaSite" id="ASIM_0000377101-mRNA-1">
    <property type="protein sequence ID" value="ASIM_0000377101-mRNA-1"/>
    <property type="gene ID" value="ASIM_0000377101"/>
</dbReference>